<gene>
    <name evidence="2" type="ORF">GB927_019570</name>
</gene>
<dbReference type="RefSeq" id="WP_256118893.1">
    <property type="nucleotide sequence ID" value="NZ_WHSB02000007.1"/>
</dbReference>
<protein>
    <recommendedName>
        <fullName evidence="4">Tripartite tricarboxylate transporter TctB family protein</fullName>
    </recommendedName>
</protein>
<feature type="transmembrane region" description="Helical" evidence="1">
    <location>
        <begin position="55"/>
        <end position="74"/>
    </location>
</feature>
<keyword evidence="3" id="KW-1185">Reference proteome</keyword>
<keyword evidence="1" id="KW-1133">Transmembrane helix</keyword>
<feature type="transmembrane region" description="Helical" evidence="1">
    <location>
        <begin position="21"/>
        <end position="40"/>
    </location>
</feature>
<feature type="transmembrane region" description="Helical" evidence="1">
    <location>
        <begin position="120"/>
        <end position="142"/>
    </location>
</feature>
<name>A0ABT1RAQ4_9HYPH</name>
<dbReference type="Proteomes" id="UP000996601">
    <property type="component" value="Unassembled WGS sequence"/>
</dbReference>
<sequence>MKENESRPWTLAGGEFRKDGPFFSAVGLLFGVLQYVGYTYFDKENWGGNLLLEHIPFYSLFLANLFLWAAKGIWEWQRTKREMRRMEALIARVAFRTVGFASVSASVVFGFAMAPALWGAYWHACMFLFCGIYLLSLAEIAANPLLGKGRSRTCLPAMLVIITIPFTLQLGMG</sequence>
<proteinExistence type="predicted"/>
<keyword evidence="1" id="KW-0812">Transmembrane</keyword>
<evidence type="ECO:0000313" key="2">
    <source>
        <dbReference type="EMBL" id="MCQ4632260.1"/>
    </source>
</evidence>
<keyword evidence="1" id="KW-0472">Membrane</keyword>
<accession>A0ABT1RAQ4</accession>
<feature type="transmembrane region" description="Helical" evidence="1">
    <location>
        <begin position="94"/>
        <end position="114"/>
    </location>
</feature>
<evidence type="ECO:0008006" key="4">
    <source>
        <dbReference type="Google" id="ProtNLM"/>
    </source>
</evidence>
<feature type="transmembrane region" description="Helical" evidence="1">
    <location>
        <begin position="154"/>
        <end position="172"/>
    </location>
</feature>
<evidence type="ECO:0000313" key="3">
    <source>
        <dbReference type="Proteomes" id="UP000996601"/>
    </source>
</evidence>
<comment type="caution">
    <text evidence="2">The sequence shown here is derived from an EMBL/GenBank/DDBJ whole genome shotgun (WGS) entry which is preliminary data.</text>
</comment>
<organism evidence="2 3">
    <name type="scientific">Shinella lacus</name>
    <dbReference type="NCBI Taxonomy" id="2654216"/>
    <lineage>
        <taxon>Bacteria</taxon>
        <taxon>Pseudomonadati</taxon>
        <taxon>Pseudomonadota</taxon>
        <taxon>Alphaproteobacteria</taxon>
        <taxon>Hyphomicrobiales</taxon>
        <taxon>Rhizobiaceae</taxon>
        <taxon>Shinella</taxon>
    </lineage>
</organism>
<reference evidence="2" key="1">
    <citation type="submission" date="2021-07" db="EMBL/GenBank/DDBJ databases">
        <title>Shinella sp. nov., a novel member of the genus Shinella from water.</title>
        <authorList>
            <person name="Deng Y."/>
        </authorList>
    </citation>
    <scope>NUCLEOTIDE SEQUENCE</scope>
    <source>
        <strain evidence="2">CPCC 100929</strain>
    </source>
</reference>
<dbReference type="EMBL" id="WHSB02000007">
    <property type="protein sequence ID" value="MCQ4632260.1"/>
    <property type="molecule type" value="Genomic_DNA"/>
</dbReference>
<evidence type="ECO:0000256" key="1">
    <source>
        <dbReference type="SAM" id="Phobius"/>
    </source>
</evidence>